<protein>
    <submittedName>
        <fullName evidence="2">Uncharacterized protein</fullName>
    </submittedName>
</protein>
<gene>
    <name evidence="2" type="ORF">MRATA1EN1_LOCUS11208</name>
</gene>
<feature type="region of interest" description="Disordered" evidence="1">
    <location>
        <begin position="123"/>
        <end position="152"/>
    </location>
</feature>
<sequence length="242" mass="26127">MAWLPPAEGHSPLRAPFPGLSLWHLAGPTPPKGPGNHMQNKVSRHCLEGERIREGKGKVPQGQPPGAWELLPAAREMSAPPGSPRDLAFVPAAGCRSHPPRYRVLVCRPGKLLISLCGEEGMEVSAGRPDDKPPPTGGLAGSRPLSSDRPGAQVSLQARGALRLRYGSRQQICQSPLFQEAWQGRDQGRGHPGTLWTLGLPGERKTQYPEVRRFQKVLADLRADASPHLGGPPKKFTGLSEM</sequence>
<evidence type="ECO:0000313" key="2">
    <source>
        <dbReference type="EMBL" id="CAI9162246.1"/>
    </source>
</evidence>
<evidence type="ECO:0000256" key="1">
    <source>
        <dbReference type="SAM" id="MobiDB-lite"/>
    </source>
</evidence>
<organism evidence="2 3">
    <name type="scientific">Rangifer tarandus platyrhynchus</name>
    <name type="common">Svalbard reindeer</name>
    <dbReference type="NCBI Taxonomy" id="3082113"/>
    <lineage>
        <taxon>Eukaryota</taxon>
        <taxon>Metazoa</taxon>
        <taxon>Chordata</taxon>
        <taxon>Craniata</taxon>
        <taxon>Vertebrata</taxon>
        <taxon>Euteleostomi</taxon>
        <taxon>Mammalia</taxon>
        <taxon>Eutheria</taxon>
        <taxon>Laurasiatheria</taxon>
        <taxon>Artiodactyla</taxon>
        <taxon>Ruminantia</taxon>
        <taxon>Pecora</taxon>
        <taxon>Cervidae</taxon>
        <taxon>Odocoileinae</taxon>
        <taxon>Rangifer</taxon>
    </lineage>
</organism>
<proteinExistence type="predicted"/>
<dbReference type="EMBL" id="OX459956">
    <property type="protein sequence ID" value="CAI9162246.1"/>
    <property type="molecule type" value="Genomic_DNA"/>
</dbReference>
<keyword evidence="3" id="KW-1185">Reference proteome</keyword>
<accession>A0ABN8YNS9</accession>
<dbReference type="Proteomes" id="UP001176941">
    <property type="component" value="Chromosome 20"/>
</dbReference>
<name>A0ABN8YNS9_RANTA</name>
<evidence type="ECO:0000313" key="3">
    <source>
        <dbReference type="Proteomes" id="UP001176941"/>
    </source>
</evidence>
<reference evidence="2" key="1">
    <citation type="submission" date="2023-04" db="EMBL/GenBank/DDBJ databases">
        <authorList>
            <consortium name="ELIXIR-Norway"/>
        </authorList>
    </citation>
    <scope>NUCLEOTIDE SEQUENCE [LARGE SCALE GENOMIC DNA]</scope>
</reference>